<reference evidence="1 2" key="1">
    <citation type="journal article" date="2024" name="Nat. Commun.">
        <title>Phylogenomics reveals the evolutionary origins of lichenization in chlorophyte algae.</title>
        <authorList>
            <person name="Puginier C."/>
            <person name="Libourel C."/>
            <person name="Otte J."/>
            <person name="Skaloud P."/>
            <person name="Haon M."/>
            <person name="Grisel S."/>
            <person name="Petersen M."/>
            <person name="Berrin J.G."/>
            <person name="Delaux P.M."/>
            <person name="Dal Grande F."/>
            <person name="Keller J."/>
        </authorList>
    </citation>
    <scope>NUCLEOTIDE SEQUENCE [LARGE SCALE GENOMIC DNA]</scope>
    <source>
        <strain evidence="1 2">SAG 245.80</strain>
    </source>
</reference>
<protein>
    <recommendedName>
        <fullName evidence="3">F-box domain-containing protein</fullName>
    </recommendedName>
</protein>
<evidence type="ECO:0000313" key="2">
    <source>
        <dbReference type="Proteomes" id="UP001445335"/>
    </source>
</evidence>
<accession>A0AAW1RFG9</accession>
<name>A0AAW1RFG9_9CHLO</name>
<dbReference type="EMBL" id="JALJOU010000040">
    <property type="protein sequence ID" value="KAK9832582.1"/>
    <property type="molecule type" value="Genomic_DNA"/>
</dbReference>
<evidence type="ECO:0000313" key="1">
    <source>
        <dbReference type="EMBL" id="KAK9832582.1"/>
    </source>
</evidence>
<gene>
    <name evidence="1" type="ORF">WJX81_000877</name>
</gene>
<dbReference type="AlphaFoldDB" id="A0AAW1RFG9"/>
<sequence length="84" mass="9371">MDTVLEQPFLVNSILAALPQRQRLACSRASSTFRAANADPKAFSEAEVPDTEAAIAWLKPRLPHLRSLHGTVALRALSRWWLFS</sequence>
<comment type="caution">
    <text evidence="1">The sequence shown here is derived from an EMBL/GenBank/DDBJ whole genome shotgun (WGS) entry which is preliminary data.</text>
</comment>
<evidence type="ECO:0008006" key="3">
    <source>
        <dbReference type="Google" id="ProtNLM"/>
    </source>
</evidence>
<keyword evidence="2" id="KW-1185">Reference proteome</keyword>
<organism evidence="1 2">
    <name type="scientific">Elliptochloris bilobata</name>
    <dbReference type="NCBI Taxonomy" id="381761"/>
    <lineage>
        <taxon>Eukaryota</taxon>
        <taxon>Viridiplantae</taxon>
        <taxon>Chlorophyta</taxon>
        <taxon>core chlorophytes</taxon>
        <taxon>Trebouxiophyceae</taxon>
        <taxon>Trebouxiophyceae incertae sedis</taxon>
        <taxon>Elliptochloris clade</taxon>
        <taxon>Elliptochloris</taxon>
    </lineage>
</organism>
<dbReference type="Proteomes" id="UP001445335">
    <property type="component" value="Unassembled WGS sequence"/>
</dbReference>
<proteinExistence type="predicted"/>